<evidence type="ECO:0000313" key="2">
    <source>
        <dbReference type="EMBL" id="EFB4535551.1"/>
    </source>
</evidence>
<dbReference type="Proteomes" id="UP000271175">
    <property type="component" value="Unassembled WGS sequence"/>
</dbReference>
<gene>
    <name evidence="2" type="ORF">C0P57_004940</name>
    <name evidence="3" type="ORF">D9E49_26375</name>
</gene>
<dbReference type="RefSeq" id="WP_072644096.1">
    <property type="nucleotide sequence ID" value="NZ_CAJGGD010000061.1"/>
</dbReference>
<organism evidence="3 4">
    <name type="scientific">Escherichia coli</name>
    <dbReference type="NCBI Taxonomy" id="562"/>
    <lineage>
        <taxon>Bacteria</taxon>
        <taxon>Pseudomonadati</taxon>
        <taxon>Pseudomonadota</taxon>
        <taxon>Gammaproteobacteria</taxon>
        <taxon>Enterobacterales</taxon>
        <taxon>Enterobacteriaceae</taxon>
        <taxon>Escherichia</taxon>
    </lineage>
</organism>
<sequence length="62" mass="6852">MFSGVFIVMAGILSLLESFGFISSDVKWGVPLAIICFGLHLIYEAFSARKTHVNDKENSSRT</sequence>
<comment type="caution">
    <text evidence="3">The sequence shown here is derived from an EMBL/GenBank/DDBJ whole genome shotgun (WGS) entry which is preliminary data.</text>
</comment>
<protein>
    <submittedName>
        <fullName evidence="3">Uncharacterized protein</fullName>
    </submittedName>
</protein>
<accession>A0A3L4Y5N9</accession>
<proteinExistence type="predicted"/>
<name>A0A3L4Y5N9_ECOLX</name>
<dbReference type="Proteomes" id="UP000542214">
    <property type="component" value="Unassembled WGS sequence"/>
</dbReference>
<reference evidence="3 4" key="1">
    <citation type="submission" date="2018-10" db="EMBL/GenBank/DDBJ databases">
        <authorList>
            <consortium name="NARMS: The National Antimicrobial Resistance Monitoring System"/>
        </authorList>
    </citation>
    <scope>NUCLEOTIDE SEQUENCE [LARGE SCALE GENOMIC DNA]</scope>
    <source>
        <strain evidence="3 4">CVM N17EC0276</strain>
        <strain evidence="2 5">FSIS11706358</strain>
    </source>
</reference>
<dbReference type="EMBL" id="ROAL01000049">
    <property type="protein sequence ID" value="MIB63852.1"/>
    <property type="molecule type" value="Genomic_DNA"/>
</dbReference>
<evidence type="ECO:0000313" key="5">
    <source>
        <dbReference type="Proteomes" id="UP000542214"/>
    </source>
</evidence>
<evidence type="ECO:0000313" key="3">
    <source>
        <dbReference type="EMBL" id="MIB63852.1"/>
    </source>
</evidence>
<feature type="transmembrane region" description="Helical" evidence="1">
    <location>
        <begin position="28"/>
        <end position="46"/>
    </location>
</feature>
<keyword evidence="1" id="KW-1133">Transmembrane helix</keyword>
<dbReference type="AlphaFoldDB" id="A0A3L4Y5N9"/>
<evidence type="ECO:0000313" key="4">
    <source>
        <dbReference type="Proteomes" id="UP000271175"/>
    </source>
</evidence>
<evidence type="ECO:0000256" key="1">
    <source>
        <dbReference type="SAM" id="Phobius"/>
    </source>
</evidence>
<keyword evidence="1" id="KW-0812">Transmembrane</keyword>
<dbReference type="EMBL" id="AASFZR010000149">
    <property type="protein sequence ID" value="EFB4535551.1"/>
    <property type="molecule type" value="Genomic_DNA"/>
</dbReference>
<keyword evidence="1" id="KW-0472">Membrane</keyword>